<gene>
    <name evidence="1" type="ORF">QWZ15_17360</name>
</gene>
<dbReference type="RefSeq" id="WP_163385335.1">
    <property type="nucleotide sequence ID" value="NZ_JAUFQS010000041.1"/>
</dbReference>
<protein>
    <recommendedName>
        <fullName evidence="3">Lipocalin-like domain-containing protein</fullName>
    </recommendedName>
</protein>
<evidence type="ECO:0000313" key="1">
    <source>
        <dbReference type="EMBL" id="MDN3689596.1"/>
    </source>
</evidence>
<comment type="caution">
    <text evidence="1">The sequence shown here is derived from an EMBL/GenBank/DDBJ whole genome shotgun (WGS) entry which is preliminary data.</text>
</comment>
<dbReference type="PROSITE" id="PS51257">
    <property type="entry name" value="PROKAR_LIPOPROTEIN"/>
    <property type="match status" value="1"/>
</dbReference>
<evidence type="ECO:0008006" key="3">
    <source>
        <dbReference type="Google" id="ProtNLM"/>
    </source>
</evidence>
<proteinExistence type="predicted"/>
<organism evidence="1 2">
    <name type="scientific">Cyclobacterium jeungdonense</name>
    <dbReference type="NCBI Taxonomy" id="708087"/>
    <lineage>
        <taxon>Bacteria</taxon>
        <taxon>Pseudomonadati</taxon>
        <taxon>Bacteroidota</taxon>
        <taxon>Cytophagia</taxon>
        <taxon>Cytophagales</taxon>
        <taxon>Cyclobacteriaceae</taxon>
        <taxon>Cyclobacterium</taxon>
    </lineage>
</organism>
<keyword evidence="2" id="KW-1185">Reference proteome</keyword>
<dbReference type="Proteomes" id="UP001236663">
    <property type="component" value="Unassembled WGS sequence"/>
</dbReference>
<reference evidence="2" key="1">
    <citation type="journal article" date="2019" name="Int. J. Syst. Evol. Microbiol.">
        <title>The Global Catalogue of Microorganisms (GCM) 10K type strain sequencing project: providing services to taxonomists for standard genome sequencing and annotation.</title>
        <authorList>
            <consortium name="The Broad Institute Genomics Platform"/>
            <consortium name="The Broad Institute Genome Sequencing Center for Infectious Disease"/>
            <person name="Wu L."/>
            <person name="Ma J."/>
        </authorList>
    </citation>
    <scope>NUCLEOTIDE SEQUENCE [LARGE SCALE GENOMIC DNA]</scope>
    <source>
        <strain evidence="2">CECT 7706</strain>
    </source>
</reference>
<sequence>MRSICAYSLVVVFLFSCTDTEEPILPAMLTGTWRMVEYEENQDVERVESFTFYENGTYGQWVEYREAGSGAFLGYQFYAGGTYELEGKRALIQESERLFQLGGTFYGELDQLSPINPNPEIWAELSLRENGTVLNMHLPCNPVSSALCVPNKTFNKLVAFSSDLL</sequence>
<name>A0ABT8CD32_9BACT</name>
<accession>A0ABT8CD32</accession>
<evidence type="ECO:0000313" key="2">
    <source>
        <dbReference type="Proteomes" id="UP001236663"/>
    </source>
</evidence>
<dbReference type="EMBL" id="JAUFQS010000041">
    <property type="protein sequence ID" value="MDN3689596.1"/>
    <property type="molecule type" value="Genomic_DNA"/>
</dbReference>